<evidence type="ECO:0000313" key="5">
    <source>
        <dbReference type="Proteomes" id="UP001597510"/>
    </source>
</evidence>
<dbReference type="InterPro" id="IPR026444">
    <property type="entry name" value="Secre_tail"/>
</dbReference>
<dbReference type="InterPro" id="IPR005181">
    <property type="entry name" value="SASA"/>
</dbReference>
<dbReference type="EMBL" id="JBHULC010000005">
    <property type="protein sequence ID" value="MFD2520473.1"/>
    <property type="molecule type" value="Genomic_DNA"/>
</dbReference>
<dbReference type="RefSeq" id="WP_340239120.1">
    <property type="nucleotide sequence ID" value="NZ_JBBEWC010000011.1"/>
</dbReference>
<accession>A0ABW5J5M7</accession>
<gene>
    <name evidence="4" type="ORF">ACFSR2_06240</name>
</gene>
<dbReference type="Pfam" id="PF03629">
    <property type="entry name" value="SASA"/>
    <property type="match status" value="1"/>
</dbReference>
<protein>
    <submittedName>
        <fullName evidence="4">Sialate O-acetylesterase</fullName>
    </submittedName>
</protein>
<reference evidence="5" key="1">
    <citation type="journal article" date="2019" name="Int. J. Syst. Evol. Microbiol.">
        <title>The Global Catalogue of Microorganisms (GCM) 10K type strain sequencing project: providing services to taxonomists for standard genome sequencing and annotation.</title>
        <authorList>
            <consortium name="The Broad Institute Genomics Platform"/>
            <consortium name="The Broad Institute Genome Sequencing Center for Infectious Disease"/>
            <person name="Wu L."/>
            <person name="Ma J."/>
        </authorList>
    </citation>
    <scope>NUCLEOTIDE SEQUENCE [LARGE SCALE GENOMIC DNA]</scope>
    <source>
        <strain evidence="5">KCTC 52344</strain>
    </source>
</reference>
<keyword evidence="1" id="KW-0378">Hydrolase</keyword>
<proteinExistence type="predicted"/>
<keyword evidence="5" id="KW-1185">Reference proteome</keyword>
<dbReference type="Proteomes" id="UP001597510">
    <property type="component" value="Unassembled WGS sequence"/>
</dbReference>
<comment type="caution">
    <text evidence="4">The sequence shown here is derived from an EMBL/GenBank/DDBJ whole genome shotgun (WGS) entry which is preliminary data.</text>
</comment>
<evidence type="ECO:0000259" key="3">
    <source>
        <dbReference type="Pfam" id="PF18962"/>
    </source>
</evidence>
<dbReference type="Pfam" id="PF18962">
    <property type="entry name" value="Por_Secre_tail"/>
    <property type="match status" value="1"/>
</dbReference>
<evidence type="ECO:0000259" key="2">
    <source>
        <dbReference type="Pfam" id="PF03629"/>
    </source>
</evidence>
<sequence length="747" mass="84321">MKTNKIYFGQQSVLVITLFFITALKAFPQVNFQNFPTNNQILQRDDKDEAIITVRGTVNADLRGKVTLKIWREEELFSQNEVNLMGQTQVDLTAKIKAGEFNYYVKVYFNDNEIKKADRVVVGDIYVFYGQSNALGYSGINEYQPLRNVFLRYYVMYNFEHKEGEWLVPFETSQWPGTGLFSLELERMLYEKHKYPVGVIVGAVGGADIATLANRNATSPANHQNEYGRFMSQINASGAKEQIKYLVFRHGETDAVFNGNSETYPHQFTKLLSYLKTDIPNLKKIYNYQINILPNHNTKAGFLREFQRNSRNVSSTITNISTVGTQGYDGLHYNTAGYRQSSFELARIIGKEIYGVQQSAEIYSPDLKKAYWENNQLVLEFDENMQMKYPNDTTINNYVWRMRDFIYIDGKNGVVNSGIGIGNKIYLTTTTKGSVVSYLPSSYEGATPLSFYKGTHIKNSLGMRAFSFENVSIRNNPIEVAPHLGPLTIYIEPTVKCSGAQAELHYTTFEDEEGTNFRVQLSDETGGFAAGRVIGEGKSSPIMVKFPEDIKAGDHYKIRLLVDNKTNELATSAFSLHLKPLVNISTITPQINQGDDATILLKFTGAPPFDFLLSDSTHHIATKNEWEHKVKPSETTSYSVLSLKNVCGNGKTEGKANIEVRKIVLVNEPTNADLIKVYPNPATEYFIIETNNKIIADFSLFDASGKLINKTEFYEKSQISTRSLSAGTYLYRIKNGKYVSSGKIIVQ</sequence>
<evidence type="ECO:0000256" key="1">
    <source>
        <dbReference type="ARBA" id="ARBA00022801"/>
    </source>
</evidence>
<name>A0ABW5J5M7_9BACT</name>
<feature type="domain" description="Secretion system C-terminal sorting" evidence="3">
    <location>
        <begin position="677"/>
        <end position="746"/>
    </location>
</feature>
<organism evidence="4 5">
    <name type="scientific">Emticicia soli</name>
    <dbReference type="NCBI Taxonomy" id="2027878"/>
    <lineage>
        <taxon>Bacteria</taxon>
        <taxon>Pseudomonadati</taxon>
        <taxon>Bacteroidota</taxon>
        <taxon>Cytophagia</taxon>
        <taxon>Cytophagales</taxon>
        <taxon>Leadbetterellaceae</taxon>
        <taxon>Emticicia</taxon>
    </lineage>
</organism>
<dbReference type="Gene3D" id="3.40.50.1110">
    <property type="entry name" value="SGNH hydrolase"/>
    <property type="match status" value="1"/>
</dbReference>
<evidence type="ECO:0000313" key="4">
    <source>
        <dbReference type="EMBL" id="MFD2520473.1"/>
    </source>
</evidence>
<dbReference type="NCBIfam" id="TIGR04183">
    <property type="entry name" value="Por_Secre_tail"/>
    <property type="match status" value="1"/>
</dbReference>
<feature type="domain" description="Sialate O-acetylesterase" evidence="2">
    <location>
        <begin position="123"/>
        <end position="347"/>
    </location>
</feature>
<dbReference type="InterPro" id="IPR036514">
    <property type="entry name" value="SGNH_hydro_sf"/>
</dbReference>
<dbReference type="SUPFAM" id="SSF52266">
    <property type="entry name" value="SGNH hydrolase"/>
    <property type="match status" value="1"/>
</dbReference>